<name>A0ABW3SYL4_9CAUL</name>
<evidence type="ECO:0000313" key="2">
    <source>
        <dbReference type="Proteomes" id="UP001597216"/>
    </source>
</evidence>
<evidence type="ECO:0000313" key="1">
    <source>
        <dbReference type="EMBL" id="MFD1189713.1"/>
    </source>
</evidence>
<evidence type="ECO:0008006" key="3">
    <source>
        <dbReference type="Google" id="ProtNLM"/>
    </source>
</evidence>
<organism evidence="1 2">
    <name type="scientific">Phenylobacterium conjunctum</name>
    <dbReference type="NCBI Taxonomy" id="1298959"/>
    <lineage>
        <taxon>Bacteria</taxon>
        <taxon>Pseudomonadati</taxon>
        <taxon>Pseudomonadota</taxon>
        <taxon>Alphaproteobacteria</taxon>
        <taxon>Caulobacterales</taxon>
        <taxon>Caulobacteraceae</taxon>
        <taxon>Phenylobacterium</taxon>
    </lineage>
</organism>
<keyword evidence="2" id="KW-1185">Reference proteome</keyword>
<dbReference type="Proteomes" id="UP001597216">
    <property type="component" value="Unassembled WGS sequence"/>
</dbReference>
<comment type="caution">
    <text evidence="1">The sequence shown here is derived from an EMBL/GenBank/DDBJ whole genome shotgun (WGS) entry which is preliminary data.</text>
</comment>
<accession>A0ABW3SYL4</accession>
<proteinExistence type="predicted"/>
<protein>
    <recommendedName>
        <fullName evidence="3">Cell division protein ZapA</fullName>
    </recommendedName>
</protein>
<dbReference type="EMBL" id="JBHTLQ010000006">
    <property type="protein sequence ID" value="MFD1189713.1"/>
    <property type="molecule type" value="Genomic_DNA"/>
</dbReference>
<gene>
    <name evidence="1" type="ORF">ACFQ27_03905</name>
</gene>
<sequence>MTRPDTQILQAQKASDAIVDAANEMATIITGKAHDPATVSVLLIMALSQHIAASVSPARLKQAQEMTAQQIAELSDEMSGMVQRAGVQVQ</sequence>
<reference evidence="2" key="1">
    <citation type="journal article" date="2019" name="Int. J. Syst. Evol. Microbiol.">
        <title>The Global Catalogue of Microorganisms (GCM) 10K type strain sequencing project: providing services to taxonomists for standard genome sequencing and annotation.</title>
        <authorList>
            <consortium name="The Broad Institute Genomics Platform"/>
            <consortium name="The Broad Institute Genome Sequencing Center for Infectious Disease"/>
            <person name="Wu L."/>
            <person name="Ma J."/>
        </authorList>
    </citation>
    <scope>NUCLEOTIDE SEQUENCE [LARGE SCALE GENOMIC DNA]</scope>
    <source>
        <strain evidence="2">CCUG 55074</strain>
    </source>
</reference>
<dbReference type="RefSeq" id="WP_377352631.1">
    <property type="nucleotide sequence ID" value="NZ_JBHTLQ010000006.1"/>
</dbReference>